<evidence type="ECO:0000313" key="17">
    <source>
        <dbReference type="EMBL" id="MBY8826405.1"/>
    </source>
</evidence>
<dbReference type="SUPFAM" id="SSF56935">
    <property type="entry name" value="Porins"/>
    <property type="match status" value="1"/>
</dbReference>
<keyword evidence="10 12" id="KW-0472">Membrane</keyword>
<keyword evidence="9 13" id="KW-0798">TonB box</keyword>
<evidence type="ECO:0000256" key="14">
    <source>
        <dbReference type="SAM" id="SignalP"/>
    </source>
</evidence>
<keyword evidence="8" id="KW-0406">Ion transport</keyword>
<keyword evidence="5 12" id="KW-0812">Transmembrane</keyword>
<keyword evidence="18" id="KW-1185">Reference proteome</keyword>
<keyword evidence="6 14" id="KW-0732">Signal</keyword>
<dbReference type="InterPro" id="IPR039426">
    <property type="entry name" value="TonB-dep_rcpt-like"/>
</dbReference>
<feature type="signal peptide" evidence="14">
    <location>
        <begin position="1"/>
        <end position="26"/>
    </location>
</feature>
<name>A0ABS7PYG5_9SPHN</name>
<evidence type="ECO:0000256" key="9">
    <source>
        <dbReference type="ARBA" id="ARBA00023077"/>
    </source>
</evidence>
<evidence type="ECO:0000256" key="1">
    <source>
        <dbReference type="ARBA" id="ARBA00004571"/>
    </source>
</evidence>
<evidence type="ECO:0000256" key="7">
    <source>
        <dbReference type="ARBA" id="ARBA00023004"/>
    </source>
</evidence>
<evidence type="ECO:0000256" key="13">
    <source>
        <dbReference type="RuleBase" id="RU003357"/>
    </source>
</evidence>
<dbReference type="Proteomes" id="UP000706039">
    <property type="component" value="Unassembled WGS sequence"/>
</dbReference>
<keyword evidence="7" id="KW-0408">Iron</keyword>
<dbReference type="PROSITE" id="PS52016">
    <property type="entry name" value="TONB_DEPENDENT_REC_3"/>
    <property type="match status" value="1"/>
</dbReference>
<evidence type="ECO:0000256" key="5">
    <source>
        <dbReference type="ARBA" id="ARBA00022692"/>
    </source>
</evidence>
<dbReference type="InterPro" id="IPR037066">
    <property type="entry name" value="Plug_dom_sf"/>
</dbReference>
<feature type="domain" description="TonB-dependent receptor-like beta-barrel" evidence="15">
    <location>
        <begin position="254"/>
        <end position="835"/>
    </location>
</feature>
<keyword evidence="3 12" id="KW-1134">Transmembrane beta strand</keyword>
<dbReference type="Pfam" id="PF00593">
    <property type="entry name" value="TonB_dep_Rec_b-barrel"/>
    <property type="match status" value="1"/>
</dbReference>
<keyword evidence="17" id="KW-0675">Receptor</keyword>
<comment type="subcellular location">
    <subcellularLocation>
        <location evidence="1 12">Cell outer membrane</location>
        <topology evidence="1 12">Multi-pass membrane protein</topology>
    </subcellularLocation>
</comment>
<evidence type="ECO:0000256" key="11">
    <source>
        <dbReference type="ARBA" id="ARBA00023237"/>
    </source>
</evidence>
<dbReference type="PANTHER" id="PTHR32552">
    <property type="entry name" value="FERRICHROME IRON RECEPTOR-RELATED"/>
    <property type="match status" value="1"/>
</dbReference>
<evidence type="ECO:0000256" key="12">
    <source>
        <dbReference type="PROSITE-ProRule" id="PRU01360"/>
    </source>
</evidence>
<protein>
    <submittedName>
        <fullName evidence="17">TonB-dependent receptor</fullName>
    </submittedName>
</protein>
<dbReference type="EMBL" id="JAINVV010000017">
    <property type="protein sequence ID" value="MBY8826405.1"/>
    <property type="molecule type" value="Genomic_DNA"/>
</dbReference>
<evidence type="ECO:0000256" key="3">
    <source>
        <dbReference type="ARBA" id="ARBA00022452"/>
    </source>
</evidence>
<dbReference type="PANTHER" id="PTHR32552:SF89">
    <property type="entry name" value="CATECHOLATE SIDEROPHORE RECEPTOR FIU"/>
    <property type="match status" value="1"/>
</dbReference>
<keyword evidence="11 12" id="KW-0998">Cell outer membrane</keyword>
<evidence type="ECO:0000256" key="6">
    <source>
        <dbReference type="ARBA" id="ARBA00022729"/>
    </source>
</evidence>
<dbReference type="RefSeq" id="WP_222994021.1">
    <property type="nucleotide sequence ID" value="NZ_JAINVV010000017.1"/>
</dbReference>
<proteinExistence type="inferred from homology"/>
<accession>A0ABS7PYG5</accession>
<dbReference type="InterPro" id="IPR012910">
    <property type="entry name" value="Plug_dom"/>
</dbReference>
<evidence type="ECO:0000256" key="2">
    <source>
        <dbReference type="ARBA" id="ARBA00022448"/>
    </source>
</evidence>
<dbReference type="Gene3D" id="2.170.130.10">
    <property type="entry name" value="TonB-dependent receptor, plug domain"/>
    <property type="match status" value="1"/>
</dbReference>
<comment type="caution">
    <text evidence="17">The sequence shown here is derived from an EMBL/GenBank/DDBJ whole genome shotgun (WGS) entry which is preliminary data.</text>
</comment>
<gene>
    <name evidence="17" type="ORF">K7G82_29140</name>
</gene>
<dbReference type="Gene3D" id="2.40.170.20">
    <property type="entry name" value="TonB-dependent receptor, beta-barrel domain"/>
    <property type="match status" value="1"/>
</dbReference>
<comment type="similarity">
    <text evidence="12 13">Belongs to the TonB-dependent receptor family.</text>
</comment>
<reference evidence="17 18" key="1">
    <citation type="submission" date="2021-08" db="EMBL/GenBank/DDBJ databases">
        <authorList>
            <person name="Tuo L."/>
        </authorList>
    </citation>
    <scope>NUCLEOTIDE SEQUENCE [LARGE SCALE GENOMIC DNA]</scope>
    <source>
        <strain evidence="17 18">JCM 31229</strain>
    </source>
</reference>
<dbReference type="InterPro" id="IPR036942">
    <property type="entry name" value="Beta-barrel_TonB_sf"/>
</dbReference>
<feature type="chain" id="PRO_5046308531" evidence="14">
    <location>
        <begin position="27"/>
        <end position="890"/>
    </location>
</feature>
<sequence length="890" mass="96371">MSRKALFVTVSAIAMTSLAGVSSAHAQAPTPQSGSADTAQDTQENQDIIVTGVFNATSIERAPISVTAVTEEILKRQAPISSADALKSVPGVFVNSSLGEIRNIVFSRGVSARSLEAAGGYFYVSLQEDGLPVEPMTTTNFGPDYFSRLDIMTSRVEALRGGTAVVTGANAPGGIFNYISKTGKSAPGTQFQLKLGLEGDGKSPLYRLDAYTGGRIGESDLYYTLAGFYRESDGARYPGYKLNKGGQIRGSLLWDYDGGSLTIRGKYLNDRNGWFETLPARDFKDPKILAPYTNLSSVLPPPSPHAYPDFATGKQRTWDGSNLVNEKAVAFDVDWRHELSDNITIQNKFRFSRNKAHWNTVAVNFATPLTDADGGIRTIQSTSGIDGTYTYRLPDGTVAAVVSQVGGTRTIVTNNLPSQNILTGGVMAGLAYQPDMRSRSFQDQLTVTGDFGRHHLAIGAYFNKSNLDVLFSGAGGGVMTLTPRPVMLSTTLTRPDGTIYQVTDSSGWAGIGQGLAIRQNGTEVTDISIYGGDTWEVTDRLTIDAGVRYENLNYDSYFYLPVAFTGNKLTTGGRDGNPLTLYDNATTGRGARMPFTRKYDYFAYSGSVAYKFSDSFQAYVRYTSGQKAPDFGILSGITTAAAIQTIFPSAEKIQQIEMGLKYRTDGIFIQAFPFWSKNSDIADNQTFTYKAGTPNAGVNYSPPPVFGQVETYGIEISGDFDITRQLNLHADLTLQNPKSSGFSTYTQGPKGDGTDDIVSTVPKGTADNNPKIIARATATYRPVETLSLFATYSYLGKRAANRRDAWYLPGFSTVDAGLAWDVTDNFSLQANVTNVFNTVGIMGWAKSGSLLTALDRQTLTPQQVAADPNQLFSVLPNQPRAFYMTVSLKL</sequence>
<evidence type="ECO:0000256" key="8">
    <source>
        <dbReference type="ARBA" id="ARBA00023065"/>
    </source>
</evidence>
<dbReference type="Pfam" id="PF07715">
    <property type="entry name" value="Plug"/>
    <property type="match status" value="1"/>
</dbReference>
<evidence type="ECO:0000256" key="10">
    <source>
        <dbReference type="ARBA" id="ARBA00023136"/>
    </source>
</evidence>
<evidence type="ECO:0000259" key="16">
    <source>
        <dbReference type="Pfam" id="PF07715"/>
    </source>
</evidence>
<keyword evidence="2 12" id="KW-0813">Transport</keyword>
<dbReference type="InterPro" id="IPR000531">
    <property type="entry name" value="Beta-barrel_TonB"/>
</dbReference>
<organism evidence="17 18">
    <name type="scientific">Sphingomonas colocasiae</name>
    <dbReference type="NCBI Taxonomy" id="1848973"/>
    <lineage>
        <taxon>Bacteria</taxon>
        <taxon>Pseudomonadati</taxon>
        <taxon>Pseudomonadota</taxon>
        <taxon>Alphaproteobacteria</taxon>
        <taxon>Sphingomonadales</taxon>
        <taxon>Sphingomonadaceae</taxon>
        <taxon>Sphingomonas</taxon>
    </lineage>
</organism>
<evidence type="ECO:0000256" key="4">
    <source>
        <dbReference type="ARBA" id="ARBA00022496"/>
    </source>
</evidence>
<feature type="domain" description="TonB-dependent receptor plug" evidence="16">
    <location>
        <begin position="60"/>
        <end position="175"/>
    </location>
</feature>
<evidence type="ECO:0000259" key="15">
    <source>
        <dbReference type="Pfam" id="PF00593"/>
    </source>
</evidence>
<evidence type="ECO:0000313" key="18">
    <source>
        <dbReference type="Proteomes" id="UP000706039"/>
    </source>
</evidence>
<keyword evidence="4" id="KW-0410">Iron transport</keyword>